<protein>
    <recommendedName>
        <fullName evidence="2">protein-tyrosine-phosphatase</fullName>
        <ecNumber evidence="2">3.1.3.48</ecNumber>
    </recommendedName>
</protein>
<name>A0A9P1DMW8_9DINO</name>
<feature type="domain" description="Tyrosine-protein phosphatase" evidence="6">
    <location>
        <begin position="269"/>
        <end position="388"/>
    </location>
</feature>
<dbReference type="EMBL" id="CAMXCT010005691">
    <property type="protein sequence ID" value="CAI4013071.1"/>
    <property type="molecule type" value="Genomic_DNA"/>
</dbReference>
<dbReference type="InterPro" id="IPR029021">
    <property type="entry name" value="Prot-tyrosine_phosphatase-like"/>
</dbReference>
<reference evidence="8" key="2">
    <citation type="submission" date="2024-04" db="EMBL/GenBank/DDBJ databases">
        <authorList>
            <person name="Chen Y."/>
            <person name="Shah S."/>
            <person name="Dougan E. K."/>
            <person name="Thang M."/>
            <person name="Chan C."/>
        </authorList>
    </citation>
    <scope>NUCLEOTIDE SEQUENCE [LARGE SCALE GENOMIC DNA]</scope>
</reference>
<organism evidence="7">
    <name type="scientific">Cladocopium goreaui</name>
    <dbReference type="NCBI Taxonomy" id="2562237"/>
    <lineage>
        <taxon>Eukaryota</taxon>
        <taxon>Sar</taxon>
        <taxon>Alveolata</taxon>
        <taxon>Dinophyceae</taxon>
        <taxon>Suessiales</taxon>
        <taxon>Symbiodiniaceae</taxon>
        <taxon>Cladocopium</taxon>
    </lineage>
</organism>
<dbReference type="SUPFAM" id="SSF52799">
    <property type="entry name" value="(Phosphotyrosine protein) phosphatases II"/>
    <property type="match status" value="2"/>
</dbReference>
<evidence type="ECO:0000256" key="2">
    <source>
        <dbReference type="ARBA" id="ARBA00013064"/>
    </source>
</evidence>
<keyword evidence="3" id="KW-0378">Hydrolase</keyword>
<dbReference type="SMART" id="SM00195">
    <property type="entry name" value="DSPc"/>
    <property type="match status" value="1"/>
</dbReference>
<dbReference type="EC" id="3.1.3.48" evidence="2"/>
<comment type="caution">
    <text evidence="7">The sequence shown here is derived from an EMBL/GenBank/DDBJ whole genome shotgun (WGS) entry which is preliminary data.</text>
</comment>
<evidence type="ECO:0000313" key="7">
    <source>
        <dbReference type="EMBL" id="CAI4013071.1"/>
    </source>
</evidence>
<keyword evidence="4" id="KW-0904">Protein phosphatase</keyword>
<dbReference type="GO" id="GO:0043409">
    <property type="term" value="P:negative regulation of MAPK cascade"/>
    <property type="evidence" value="ECO:0007669"/>
    <property type="project" value="TreeGrafter"/>
</dbReference>
<proteinExistence type="inferred from homology"/>
<evidence type="ECO:0000259" key="6">
    <source>
        <dbReference type="SMART" id="SM00195"/>
    </source>
</evidence>
<evidence type="ECO:0000313" key="8">
    <source>
        <dbReference type="EMBL" id="CAL1166446.1"/>
    </source>
</evidence>
<accession>A0A9P1DMW8</accession>
<dbReference type="InterPro" id="IPR000340">
    <property type="entry name" value="Dual-sp_phosphatase_cat-dom"/>
</dbReference>
<dbReference type="GO" id="GO:0005737">
    <property type="term" value="C:cytoplasm"/>
    <property type="evidence" value="ECO:0007669"/>
    <property type="project" value="TreeGrafter"/>
</dbReference>
<dbReference type="PANTHER" id="PTHR10159:SF519">
    <property type="entry name" value="DUAL SPECIFICITY PROTEIN PHOSPHATASE MPK3"/>
    <property type="match status" value="1"/>
</dbReference>
<dbReference type="InterPro" id="IPR020422">
    <property type="entry name" value="TYR_PHOSPHATASE_DUAL_dom"/>
</dbReference>
<dbReference type="PANTHER" id="PTHR10159">
    <property type="entry name" value="DUAL SPECIFICITY PROTEIN PHOSPHATASE"/>
    <property type="match status" value="1"/>
</dbReference>
<evidence type="ECO:0000313" key="9">
    <source>
        <dbReference type="Proteomes" id="UP001152797"/>
    </source>
</evidence>
<feature type="region of interest" description="Disordered" evidence="5">
    <location>
        <begin position="467"/>
        <end position="488"/>
    </location>
</feature>
<keyword evidence="9" id="KW-1185">Reference proteome</keyword>
<reference evidence="7" key="1">
    <citation type="submission" date="2022-10" db="EMBL/GenBank/DDBJ databases">
        <authorList>
            <person name="Chen Y."/>
            <person name="Dougan E. K."/>
            <person name="Chan C."/>
            <person name="Rhodes N."/>
            <person name="Thang M."/>
        </authorList>
    </citation>
    <scope>NUCLEOTIDE SEQUENCE</scope>
</reference>
<evidence type="ECO:0000256" key="4">
    <source>
        <dbReference type="ARBA" id="ARBA00022912"/>
    </source>
</evidence>
<dbReference type="Pfam" id="PF00782">
    <property type="entry name" value="DSPc"/>
    <property type="match status" value="2"/>
</dbReference>
<dbReference type="Gene3D" id="3.90.190.10">
    <property type="entry name" value="Protein tyrosine phosphatase superfamily"/>
    <property type="match status" value="2"/>
</dbReference>
<comment type="similarity">
    <text evidence="1">Belongs to the protein-tyrosine phosphatase family. Non-receptor class dual specificity subfamily.</text>
</comment>
<dbReference type="GO" id="GO:0004725">
    <property type="term" value="F:protein tyrosine phosphatase activity"/>
    <property type="evidence" value="ECO:0007669"/>
    <property type="project" value="UniProtKB-EC"/>
</dbReference>
<dbReference type="OrthoDB" id="165342at2759"/>
<evidence type="ECO:0000256" key="1">
    <source>
        <dbReference type="ARBA" id="ARBA00008601"/>
    </source>
</evidence>
<dbReference type="CDD" id="cd14498">
    <property type="entry name" value="DSP"/>
    <property type="match status" value="1"/>
</dbReference>
<evidence type="ECO:0000256" key="5">
    <source>
        <dbReference type="SAM" id="MobiDB-lite"/>
    </source>
</evidence>
<sequence>MTPERPEPCPRDQLFLGGLGGLSSFGIEVLLQSYAVTHLVLCGRPDKDDHVSHAQLALQGGSTELHLAPLVPEDPTQVLQILEEAVQFIQEALEDDLNNVLVACSKGASRSVVVLLSYLTTTSSCHSAFDSVVACRWRIWPSALLVQSLLEMRRDQVVPAPADTWHFCRRVGCHAAWATAWHNGQQVRYAEAEKAWDSTEDVPLEEKFAACKQSLLGKSASELAMYTDQAPPDALPPHAEVTDLRCNLMLCGLGGLSEKQIAALLTSHGMQRIILCGKPGRDSHVTALQKALPLAGLSGSDMYLIPVADSAAEDLGPHFKAAVDFTGPWKTLVACRQGASRSATVAAACLMAQEKVTAAEGLKQIYAKRWRVWPNPGFVLQLLSYERGSKEAAADAADSESEALLEMVGIRSAWAANQQNLQETGFGQKEITMEQVASFWKQACAESSDVQRRFERCKELTLGVDLDTFGGDGDPEEGSKRRRVKEGI</sequence>
<dbReference type="EMBL" id="CAMXCT030005691">
    <property type="protein sequence ID" value="CAL4800383.1"/>
    <property type="molecule type" value="Genomic_DNA"/>
</dbReference>
<dbReference type="AlphaFoldDB" id="A0A9P1DMW8"/>
<evidence type="ECO:0000256" key="3">
    <source>
        <dbReference type="ARBA" id="ARBA00022801"/>
    </source>
</evidence>
<dbReference type="Proteomes" id="UP001152797">
    <property type="component" value="Unassembled WGS sequence"/>
</dbReference>
<dbReference type="EMBL" id="CAMXCT020005691">
    <property type="protein sequence ID" value="CAL1166446.1"/>
    <property type="molecule type" value="Genomic_DNA"/>
</dbReference>
<gene>
    <name evidence="7" type="ORF">C1SCF055_LOCUS38074</name>
</gene>